<organism evidence="2 3">
    <name type="scientific">Pelobates cultripes</name>
    <name type="common">Western spadefoot toad</name>
    <dbReference type="NCBI Taxonomy" id="61616"/>
    <lineage>
        <taxon>Eukaryota</taxon>
        <taxon>Metazoa</taxon>
        <taxon>Chordata</taxon>
        <taxon>Craniata</taxon>
        <taxon>Vertebrata</taxon>
        <taxon>Euteleostomi</taxon>
        <taxon>Amphibia</taxon>
        <taxon>Batrachia</taxon>
        <taxon>Anura</taxon>
        <taxon>Pelobatoidea</taxon>
        <taxon>Pelobatidae</taxon>
        <taxon>Pelobates</taxon>
    </lineage>
</organism>
<protein>
    <submittedName>
        <fullName evidence="2">Uncharacterized protein</fullName>
    </submittedName>
</protein>
<evidence type="ECO:0000313" key="2">
    <source>
        <dbReference type="EMBL" id="CAH2224430.1"/>
    </source>
</evidence>
<feature type="compositionally biased region" description="Basic and acidic residues" evidence="1">
    <location>
        <begin position="248"/>
        <end position="259"/>
    </location>
</feature>
<feature type="compositionally biased region" description="Polar residues" evidence="1">
    <location>
        <begin position="94"/>
        <end position="111"/>
    </location>
</feature>
<feature type="compositionally biased region" description="Basic and acidic residues" evidence="1">
    <location>
        <begin position="230"/>
        <end position="239"/>
    </location>
</feature>
<gene>
    <name evidence="2" type="ORF">PECUL_23A004242</name>
</gene>
<accession>A0AAD1R6H4</accession>
<feature type="compositionally biased region" description="Polar residues" evidence="1">
    <location>
        <begin position="181"/>
        <end position="201"/>
    </location>
</feature>
<dbReference type="AlphaFoldDB" id="A0AAD1R6H4"/>
<dbReference type="EMBL" id="OW240912">
    <property type="protein sequence ID" value="CAH2224430.1"/>
    <property type="molecule type" value="Genomic_DNA"/>
</dbReference>
<dbReference type="Proteomes" id="UP001295444">
    <property type="component" value="Chromosome 01"/>
</dbReference>
<sequence length="291" mass="35125">MGYIVSRREDTLIKLDEEITIWRQKLSDTTNPETFNQIIKEIKNKVEKAERDTITIKKKKYLRDTHDYKTGNVRFPKKKSNNSTKVYWNKRNVEPSQESPYRSQNNSQQIKTNRRHFRNSPNKFQSIRDYRSRRTSFRRNDSPPRKNSSYLRKDWRYSDAVKYSPPKETLRKRYETRENIKNSYPISGSTQRADPTSTLNPDMNYITKQSERENRRKNRDRDYTSVTPGRELREAEAHHSSFFQKGSVTERLKKSEQYKTWESPGKRQRPREREMEEEEEELGNLIKRGKR</sequence>
<reference evidence="2" key="1">
    <citation type="submission" date="2022-03" db="EMBL/GenBank/DDBJ databases">
        <authorList>
            <person name="Alioto T."/>
            <person name="Alioto T."/>
            <person name="Gomez Garrido J."/>
        </authorList>
    </citation>
    <scope>NUCLEOTIDE SEQUENCE</scope>
</reference>
<evidence type="ECO:0000313" key="3">
    <source>
        <dbReference type="Proteomes" id="UP001295444"/>
    </source>
</evidence>
<proteinExistence type="predicted"/>
<evidence type="ECO:0000256" key="1">
    <source>
        <dbReference type="SAM" id="MobiDB-lite"/>
    </source>
</evidence>
<feature type="region of interest" description="Disordered" evidence="1">
    <location>
        <begin position="181"/>
        <end position="291"/>
    </location>
</feature>
<feature type="compositionally biased region" description="Basic and acidic residues" evidence="1">
    <location>
        <begin position="209"/>
        <end position="223"/>
    </location>
</feature>
<name>A0AAD1R6H4_PELCU</name>
<feature type="region of interest" description="Disordered" evidence="1">
    <location>
        <begin position="91"/>
        <end position="150"/>
    </location>
</feature>
<feature type="compositionally biased region" description="Basic and acidic residues" evidence="1">
    <location>
        <begin position="126"/>
        <end position="144"/>
    </location>
</feature>
<keyword evidence="3" id="KW-1185">Reference proteome</keyword>